<dbReference type="OrthoDB" id="9794403at2"/>
<proteinExistence type="predicted"/>
<dbReference type="GO" id="GO:0043565">
    <property type="term" value="F:sequence-specific DNA binding"/>
    <property type="evidence" value="ECO:0007669"/>
    <property type="project" value="TreeGrafter"/>
</dbReference>
<dbReference type="InterPro" id="IPR002686">
    <property type="entry name" value="Transposase_17"/>
</dbReference>
<dbReference type="SMART" id="SM01321">
    <property type="entry name" value="Y1_Tnp"/>
    <property type="match status" value="1"/>
</dbReference>
<dbReference type="NCBIfam" id="NF047646">
    <property type="entry name" value="REP_Tyr_transpos"/>
    <property type="match status" value="1"/>
</dbReference>
<keyword evidence="3" id="KW-1185">Reference proteome</keyword>
<name>A0A1B1YSB7_9GAMM</name>
<dbReference type="Proteomes" id="UP000092952">
    <property type="component" value="Chromosome"/>
</dbReference>
<dbReference type="AlphaFoldDB" id="A0A1B1YSB7"/>
<dbReference type="SUPFAM" id="SSF143422">
    <property type="entry name" value="Transposase IS200-like"/>
    <property type="match status" value="1"/>
</dbReference>
<dbReference type="FunCoup" id="A0A1B1YSB7">
    <property type="interactions" value="49"/>
</dbReference>
<dbReference type="PANTHER" id="PTHR36966">
    <property type="entry name" value="REP-ASSOCIATED TYROSINE TRANSPOSASE"/>
    <property type="match status" value="1"/>
</dbReference>
<dbReference type="RefSeq" id="WP_068803109.1">
    <property type="nucleotide sequence ID" value="NZ_CP014671.1"/>
</dbReference>
<dbReference type="STRING" id="1810504.PG2T_04905"/>
<dbReference type="GO" id="GO:0004803">
    <property type="term" value="F:transposase activity"/>
    <property type="evidence" value="ECO:0007669"/>
    <property type="project" value="InterPro"/>
</dbReference>
<dbReference type="PANTHER" id="PTHR36966:SF1">
    <property type="entry name" value="REP-ASSOCIATED TYROSINE TRANSPOSASE"/>
    <property type="match status" value="1"/>
</dbReference>
<gene>
    <name evidence="2" type="ORF">PG2T_04905</name>
</gene>
<dbReference type="InParanoid" id="A0A1B1YSB7"/>
<evidence type="ECO:0000313" key="2">
    <source>
        <dbReference type="EMBL" id="ANX03599.1"/>
    </source>
</evidence>
<dbReference type="Gene3D" id="3.30.70.1290">
    <property type="entry name" value="Transposase IS200-like"/>
    <property type="match status" value="1"/>
</dbReference>
<accession>A0A1B1YSB7</accession>
<feature type="domain" description="Transposase IS200-like" evidence="1">
    <location>
        <begin position="9"/>
        <end position="131"/>
    </location>
</feature>
<dbReference type="KEGG" id="gbi:PG2T_04905"/>
<sequence length="173" mass="20225">MVNYRRATVPGATYFFTVTLRDRSSRLLIDQIAALREALQTTRRSQPFRIDAMAVLPDHVHAIWTLPADDHDYSGRWRAIKAGFTTAVRARGVSVCRNRRGEYDIWQRRFWEHLIRDGTDFTRHVDYIHFNPVKHGLAQRPVDWPWSSLHRYIRQGIVPPNWAVGVDEGQFGE</sequence>
<dbReference type="GO" id="GO:0006313">
    <property type="term" value="P:DNA transposition"/>
    <property type="evidence" value="ECO:0007669"/>
    <property type="project" value="InterPro"/>
</dbReference>
<organism evidence="2 3">
    <name type="scientific">Immundisolibacter cernigliae</name>
    <dbReference type="NCBI Taxonomy" id="1810504"/>
    <lineage>
        <taxon>Bacteria</taxon>
        <taxon>Pseudomonadati</taxon>
        <taxon>Pseudomonadota</taxon>
        <taxon>Gammaproteobacteria</taxon>
        <taxon>Immundisolibacterales</taxon>
        <taxon>Immundisolibacteraceae</taxon>
        <taxon>Immundisolibacter</taxon>
    </lineage>
</organism>
<protein>
    <submittedName>
        <fullName evidence="2">Transposase</fullName>
    </submittedName>
</protein>
<dbReference type="EMBL" id="CP014671">
    <property type="protein sequence ID" value="ANX03599.1"/>
    <property type="molecule type" value="Genomic_DNA"/>
</dbReference>
<dbReference type="InterPro" id="IPR052715">
    <property type="entry name" value="RAYT_transposase"/>
</dbReference>
<evidence type="ECO:0000259" key="1">
    <source>
        <dbReference type="SMART" id="SM01321"/>
    </source>
</evidence>
<dbReference type="InterPro" id="IPR036515">
    <property type="entry name" value="Transposase_17_sf"/>
</dbReference>
<evidence type="ECO:0000313" key="3">
    <source>
        <dbReference type="Proteomes" id="UP000092952"/>
    </source>
</evidence>
<reference evidence="3" key="1">
    <citation type="submission" date="2016-03" db="EMBL/GenBank/DDBJ databases">
        <title>Complete genome sequence of Solimmundus cernigliae, representing a novel lineage of polycyclic aromatic hydrocarbon degraders within the Gammaproteobacteria.</title>
        <authorList>
            <person name="Singleton D.R."/>
            <person name="Dickey A.N."/>
            <person name="Scholl E.H."/>
            <person name="Wright F.A."/>
            <person name="Aitken M.D."/>
        </authorList>
    </citation>
    <scope>NUCLEOTIDE SEQUENCE [LARGE SCALE GENOMIC DNA]</scope>
    <source>
        <strain evidence="3">TR3.2</strain>
    </source>
</reference>